<dbReference type="CDD" id="cd00075">
    <property type="entry name" value="HATPase"/>
    <property type="match status" value="1"/>
</dbReference>
<keyword evidence="10" id="KW-0812">Transmembrane</keyword>
<dbReference type="InterPro" id="IPR036097">
    <property type="entry name" value="HisK_dim/P_sf"/>
</dbReference>
<accession>A0A125MMY6</accession>
<comment type="caution">
    <text evidence="12">The sequence shown here is derived from an EMBL/GenBank/DDBJ whole genome shotgun (WGS) entry which is preliminary data.</text>
</comment>
<evidence type="ECO:0000256" key="1">
    <source>
        <dbReference type="ARBA" id="ARBA00000085"/>
    </source>
</evidence>
<dbReference type="Pfam" id="PF00512">
    <property type="entry name" value="HisKA"/>
    <property type="match status" value="1"/>
</dbReference>
<reference evidence="12 13" key="1">
    <citation type="journal article" date="2014" name="Genome Announc.">
        <title>Draft Genome Sequence of Lysobacter capsici AZ78, a Bacterium Antagonistic to Plant-Pathogenic Oomycetes.</title>
        <authorList>
            <person name="Puopolo G."/>
            <person name="Sonego P."/>
            <person name="Engelen K."/>
            <person name="Pertot I."/>
        </authorList>
    </citation>
    <scope>NUCLEOTIDE SEQUENCE [LARGE SCALE GENOMIC DNA]</scope>
    <source>
        <strain evidence="12 13">AZ78</strain>
    </source>
</reference>
<dbReference type="RefSeq" id="WP_051546757.1">
    <property type="nucleotide sequence ID" value="NZ_JAJA02000001.1"/>
</dbReference>
<evidence type="ECO:0000256" key="10">
    <source>
        <dbReference type="SAM" id="Phobius"/>
    </source>
</evidence>
<dbReference type="CDD" id="cd00082">
    <property type="entry name" value="HisKA"/>
    <property type="match status" value="1"/>
</dbReference>
<evidence type="ECO:0000256" key="5">
    <source>
        <dbReference type="ARBA" id="ARBA00022553"/>
    </source>
</evidence>
<dbReference type="SMART" id="SM00387">
    <property type="entry name" value="HATPase_c"/>
    <property type="match status" value="1"/>
</dbReference>
<feature type="domain" description="Histidine kinase" evidence="11">
    <location>
        <begin position="216"/>
        <end position="410"/>
    </location>
</feature>
<proteinExistence type="predicted"/>
<protein>
    <recommendedName>
        <fullName evidence="3">histidine kinase</fullName>
        <ecNumber evidence="3">2.7.13.3</ecNumber>
    </recommendedName>
</protein>
<evidence type="ECO:0000313" key="12">
    <source>
        <dbReference type="EMBL" id="KWS04881.1"/>
    </source>
</evidence>
<keyword evidence="4" id="KW-1003">Cell membrane</keyword>
<evidence type="ECO:0000313" key="13">
    <source>
        <dbReference type="Proteomes" id="UP000023435"/>
    </source>
</evidence>
<dbReference type="Pfam" id="PF02518">
    <property type="entry name" value="HATPase_c"/>
    <property type="match status" value="1"/>
</dbReference>
<keyword evidence="8" id="KW-0902">Two-component regulatory system</keyword>
<dbReference type="InterPro" id="IPR004358">
    <property type="entry name" value="Sig_transdc_His_kin-like_C"/>
</dbReference>
<dbReference type="GO" id="GO:0000155">
    <property type="term" value="F:phosphorelay sensor kinase activity"/>
    <property type="evidence" value="ECO:0007669"/>
    <property type="project" value="InterPro"/>
</dbReference>
<dbReference type="InterPro" id="IPR003594">
    <property type="entry name" value="HATPase_dom"/>
</dbReference>
<dbReference type="Gene3D" id="1.10.287.130">
    <property type="match status" value="1"/>
</dbReference>
<keyword evidence="7 12" id="KW-0418">Kinase</keyword>
<organism evidence="12 13">
    <name type="scientific">Lysobacter capsici AZ78</name>
    <dbReference type="NCBI Taxonomy" id="1444315"/>
    <lineage>
        <taxon>Bacteria</taxon>
        <taxon>Pseudomonadati</taxon>
        <taxon>Pseudomonadota</taxon>
        <taxon>Gammaproteobacteria</taxon>
        <taxon>Lysobacterales</taxon>
        <taxon>Lysobacteraceae</taxon>
        <taxon>Lysobacter</taxon>
    </lineage>
</organism>
<dbReference type="SUPFAM" id="SSF47384">
    <property type="entry name" value="Homodimeric domain of signal transducing histidine kinase"/>
    <property type="match status" value="1"/>
</dbReference>
<dbReference type="EMBL" id="JAJA02000001">
    <property type="protein sequence ID" value="KWS04881.1"/>
    <property type="molecule type" value="Genomic_DNA"/>
</dbReference>
<dbReference type="PANTHER" id="PTHR44936:SF9">
    <property type="entry name" value="SENSOR PROTEIN CREC"/>
    <property type="match status" value="1"/>
</dbReference>
<dbReference type="Gene3D" id="3.30.565.10">
    <property type="entry name" value="Histidine kinase-like ATPase, C-terminal domain"/>
    <property type="match status" value="1"/>
</dbReference>
<evidence type="ECO:0000256" key="2">
    <source>
        <dbReference type="ARBA" id="ARBA00004651"/>
    </source>
</evidence>
<name>A0A125MMY6_9GAMM</name>
<dbReference type="EC" id="2.7.13.3" evidence="3"/>
<keyword evidence="6" id="KW-0808">Transferase</keyword>
<dbReference type="GO" id="GO:0005886">
    <property type="term" value="C:plasma membrane"/>
    <property type="evidence" value="ECO:0007669"/>
    <property type="project" value="UniProtKB-SubCell"/>
</dbReference>
<dbReference type="SMART" id="SM00388">
    <property type="entry name" value="HisKA"/>
    <property type="match status" value="1"/>
</dbReference>
<dbReference type="PRINTS" id="PR00344">
    <property type="entry name" value="BCTRLSENSOR"/>
</dbReference>
<comment type="subcellular location">
    <subcellularLocation>
        <location evidence="2">Cell membrane</location>
        <topology evidence="2">Multi-pass membrane protein</topology>
    </subcellularLocation>
</comment>
<gene>
    <name evidence="12" type="ORF">AZ78_2431</name>
</gene>
<feature type="transmembrane region" description="Helical" evidence="10">
    <location>
        <begin position="12"/>
        <end position="37"/>
    </location>
</feature>
<keyword evidence="5" id="KW-0597">Phosphoprotein</keyword>
<keyword evidence="13" id="KW-1185">Reference proteome</keyword>
<dbReference type="InterPro" id="IPR003661">
    <property type="entry name" value="HisK_dim/P_dom"/>
</dbReference>
<dbReference type="InterPro" id="IPR005467">
    <property type="entry name" value="His_kinase_dom"/>
</dbReference>
<evidence type="ECO:0000256" key="4">
    <source>
        <dbReference type="ARBA" id="ARBA00022475"/>
    </source>
</evidence>
<feature type="transmembrane region" description="Helical" evidence="10">
    <location>
        <begin position="173"/>
        <end position="195"/>
    </location>
</feature>
<evidence type="ECO:0000259" key="11">
    <source>
        <dbReference type="PROSITE" id="PS50109"/>
    </source>
</evidence>
<dbReference type="Proteomes" id="UP000023435">
    <property type="component" value="Unassembled WGS sequence"/>
</dbReference>
<evidence type="ECO:0000256" key="7">
    <source>
        <dbReference type="ARBA" id="ARBA00022777"/>
    </source>
</evidence>
<dbReference type="SUPFAM" id="SSF55874">
    <property type="entry name" value="ATPase domain of HSP90 chaperone/DNA topoisomerase II/histidine kinase"/>
    <property type="match status" value="1"/>
</dbReference>
<evidence type="ECO:0000256" key="9">
    <source>
        <dbReference type="ARBA" id="ARBA00023026"/>
    </source>
</evidence>
<comment type="catalytic activity">
    <reaction evidence="1">
        <text>ATP + protein L-histidine = ADP + protein N-phospho-L-histidine.</text>
        <dbReference type="EC" id="2.7.13.3"/>
    </reaction>
</comment>
<keyword evidence="10" id="KW-1133">Transmembrane helix</keyword>
<dbReference type="InterPro" id="IPR036890">
    <property type="entry name" value="HATPase_C_sf"/>
</dbReference>
<keyword evidence="9" id="KW-0843">Virulence</keyword>
<dbReference type="PANTHER" id="PTHR44936">
    <property type="entry name" value="SENSOR PROTEIN CREC"/>
    <property type="match status" value="1"/>
</dbReference>
<dbReference type="InterPro" id="IPR050980">
    <property type="entry name" value="2C_sensor_his_kinase"/>
</dbReference>
<evidence type="ECO:0000256" key="6">
    <source>
        <dbReference type="ARBA" id="ARBA00022679"/>
    </source>
</evidence>
<sequence length="410" mass="44452">MTRRREQVLRRLHLRLTAVWTAAWLLCVVVLCSVAIATHARLAQLDLASSARLRATAVYGLTWFDGDDRFHDEVLRKEPDVIDSGSDIWVIGKGPPPKVLLRPQRPRFDLAEPFALAEAVIAGGRDIANEGHDRRGRAYLLQAKVTYDDRDRATAAILVLADPGARDAAHAAFVRWTLAIAAGLAAFGILVGHVLSRRSLRPAIASFEQQERFIAAAAHELRTPVARLQALCESAQDGRESPAQVLAKVERVTTQTAGLVDQLLLLARLDAAASPVHKEPVRLDLLVEAILPDDRPIAFHATESVVNADLRLVQTAVRNLIDNALLHAATDASDEAISVTVSGRKVIVEDRGPGFPESLLQRIREPFVTGPASRGSGLGLSIVQHIAQLHGGELRLENRAGGGARVELSL</sequence>
<dbReference type="OrthoDB" id="9804645at2"/>
<evidence type="ECO:0000256" key="3">
    <source>
        <dbReference type="ARBA" id="ARBA00012438"/>
    </source>
</evidence>
<keyword evidence="10" id="KW-0472">Membrane</keyword>
<dbReference type="PROSITE" id="PS50109">
    <property type="entry name" value="HIS_KIN"/>
    <property type="match status" value="1"/>
</dbReference>
<evidence type="ECO:0000256" key="8">
    <source>
        <dbReference type="ARBA" id="ARBA00023012"/>
    </source>
</evidence>
<dbReference type="AlphaFoldDB" id="A0A125MMY6"/>